<evidence type="ECO:0000313" key="4">
    <source>
        <dbReference type="EMBL" id="MBV6342879.1"/>
    </source>
</evidence>
<feature type="domain" description="S1-like" evidence="3">
    <location>
        <begin position="331"/>
        <end position="385"/>
    </location>
</feature>
<keyword evidence="5" id="KW-1185">Reference proteome</keyword>
<protein>
    <submittedName>
        <fullName evidence="4">VCBS repeat-containing protein</fullName>
    </submittedName>
</protein>
<dbReference type="InterPro" id="IPR044060">
    <property type="entry name" value="Bacterial_rp_domain"/>
</dbReference>
<dbReference type="PANTHER" id="PTHR46580:SF2">
    <property type="entry name" value="MAM DOMAIN-CONTAINING PROTEIN"/>
    <property type="match status" value="1"/>
</dbReference>
<sequence>MSYVRSVRDVKGSATPGSMLSYVFAVIAVLCGVLMFSVPPVYADEGGANATLTVEKAGDGAGMVVSDPKGISCGDKCSSSYPVGTVVLLMAKAELGSKFGGWSGCDTEDDDSTFMPGVADPSGGGDDLAKGSATPGSMCKVTMPASSDNTTAVKTVTATFNKVTAPGITLTVRKAGSGKGTVESTPAGISCGDKCVAPYDKDTVVTLNATADASSTFGGWSGCDPASDNVTSDNATNSCTVKMSAGKMVTATFMGSGPVVAKVIHDYNGDGMSDILWHNQRTGMVAIWLMNSDNVTSYGSPGTVPRKWQIDGVGDFDGDGKTDIIWRDTKDGSLHIWFMDGLTLASHAPVKFRNSEKKIHKKDWFLNRVGDFDGDGKADLFFRHKGDGKMAIWFMNGADVVDSKMIDSKVGRDWAVAGVADFDGDGRDDILFRHEGIGKLAMWLMDGSTIKRPEIVSNLKDPKWRVARVGDFDGDGKADILYKNVKTGEVAIWFMDGITVKGYQMVATVADDSWHIIRKGDYNGDGKLDLLWQNEITGQLFMWLMNGATIESGISLGAIDDPDWFVIGAGRVQVAPASATLTAPAVGDTTTFDVDGGEAPYTTKVSNPSLLNAEIDADGVLTVTVLKAVTSEVKAVITVMDANHETAWVFVTLKP</sequence>
<dbReference type="Pfam" id="PF18998">
    <property type="entry name" value="Flg_new_2"/>
    <property type="match status" value="2"/>
</dbReference>
<dbReference type="EMBL" id="JABXWD010000368">
    <property type="protein sequence ID" value="MBV6342879.1"/>
    <property type="molecule type" value="Genomic_DNA"/>
</dbReference>
<name>A0ABS6S3C7_9BACT</name>
<proteinExistence type="predicted"/>
<accession>A0ABS6S3C7</accession>
<dbReference type="InterPro" id="IPR006196">
    <property type="entry name" value="RNA-binding_domain_S1_IF1"/>
</dbReference>
<evidence type="ECO:0000256" key="1">
    <source>
        <dbReference type="ARBA" id="ARBA00022729"/>
    </source>
</evidence>
<dbReference type="PROSITE" id="PS50832">
    <property type="entry name" value="S1_IF1_TYPE"/>
    <property type="match status" value="1"/>
</dbReference>
<comment type="caution">
    <text evidence="4">The sequence shown here is derived from an EMBL/GenBank/DDBJ whole genome shotgun (WGS) entry which is preliminary data.</text>
</comment>
<gene>
    <name evidence="4" type="ORF">HWQ67_14930</name>
</gene>
<dbReference type="InterPro" id="IPR013517">
    <property type="entry name" value="FG-GAP"/>
</dbReference>
<evidence type="ECO:0000256" key="2">
    <source>
        <dbReference type="PROSITE-ProRule" id="PRU00181"/>
    </source>
</evidence>
<dbReference type="Proteomes" id="UP001196980">
    <property type="component" value="Unassembled WGS sequence"/>
</dbReference>
<dbReference type="Gene3D" id="2.40.128.340">
    <property type="match status" value="1"/>
</dbReference>
<keyword evidence="2" id="KW-0648">Protein biosynthesis</keyword>
<evidence type="ECO:0000259" key="3">
    <source>
        <dbReference type="PROSITE" id="PS50832"/>
    </source>
</evidence>
<organism evidence="4 5">
    <name type="scientific">Candidatus Magnetobacterium casense</name>
    <dbReference type="NCBI Taxonomy" id="1455061"/>
    <lineage>
        <taxon>Bacteria</taxon>
        <taxon>Pseudomonadati</taxon>
        <taxon>Nitrospirota</taxon>
        <taxon>Thermodesulfovibrionia</taxon>
        <taxon>Thermodesulfovibrionales</taxon>
        <taxon>Candidatus Magnetobacteriaceae</taxon>
        <taxon>Candidatus Magnetobacterium</taxon>
    </lineage>
</organism>
<evidence type="ECO:0000313" key="5">
    <source>
        <dbReference type="Proteomes" id="UP001196980"/>
    </source>
</evidence>
<dbReference type="Pfam" id="PF13517">
    <property type="entry name" value="FG-GAP_3"/>
    <property type="match status" value="2"/>
</dbReference>
<reference evidence="4 5" key="1">
    <citation type="journal article" date="2020" name="J Geophys Res Biogeosci">
        <title>Magnetotaxis as an Adaptation to Enable Bacterial Shuttling of Microbial Sulfur and Sulfur Cycling Across Aquatic Oxic#Anoxic Interfaces.</title>
        <authorList>
            <person name="Li J."/>
            <person name="Liu P."/>
            <person name="Wang J."/>
            <person name="Roberts A.P."/>
            <person name="Pan Y."/>
        </authorList>
    </citation>
    <scope>NUCLEOTIDE SEQUENCE [LARGE SCALE GENOMIC DNA]</scope>
    <source>
        <strain evidence="4 5">MYR-1_YQ</strain>
    </source>
</reference>
<dbReference type="InterPro" id="IPR028994">
    <property type="entry name" value="Integrin_alpha_N"/>
</dbReference>
<dbReference type="SUPFAM" id="SSF69318">
    <property type="entry name" value="Integrin alpha N-terminal domain"/>
    <property type="match status" value="2"/>
</dbReference>
<dbReference type="PANTHER" id="PTHR46580">
    <property type="entry name" value="SENSOR KINASE-RELATED"/>
    <property type="match status" value="1"/>
</dbReference>
<keyword evidence="2" id="KW-0396">Initiation factor</keyword>
<keyword evidence="1" id="KW-0732">Signal</keyword>
<dbReference type="Gene3D" id="2.130.10.130">
    <property type="entry name" value="Integrin alpha, N-terminal"/>
    <property type="match status" value="1"/>
</dbReference>